<dbReference type="Proteomes" id="UP000325307">
    <property type="component" value="Unassembled WGS sequence"/>
</dbReference>
<proteinExistence type="predicted"/>
<keyword evidence="2" id="KW-1185">Reference proteome</keyword>
<sequence>MAPTPHRMSQEPKKVFGPGSMFADGAGGAKAMLTILASGTASFTVKSVAHLYADGVRIPRTDTVNGCTTLTYNEDGNLTRITVQVGATCTTGMQVNIIGQVYDMTKRTLPILV</sequence>
<dbReference type="EMBL" id="BKDJ01000001">
    <property type="protein sequence ID" value="GER21680.1"/>
    <property type="molecule type" value="Genomic_DNA"/>
</dbReference>
<dbReference type="AlphaFoldDB" id="A0A5A7NLM0"/>
<evidence type="ECO:0000313" key="2">
    <source>
        <dbReference type="Proteomes" id="UP000325307"/>
    </source>
</evidence>
<name>A0A5A7NLM0_9MICC</name>
<protein>
    <submittedName>
        <fullName evidence="1">Uncharacterized protein</fullName>
    </submittedName>
</protein>
<evidence type="ECO:0000313" key="1">
    <source>
        <dbReference type="EMBL" id="GER21680.1"/>
    </source>
</evidence>
<reference evidence="1 2" key="1">
    <citation type="submission" date="2019-09" db="EMBL/GenBank/DDBJ databases">
        <title>Arthrobacter zafarii sp. nov., a moderately thermotolerant and halotolerant actinobacterium isolated from Cholistan desert soil of Pakistan.</title>
        <authorList>
            <person name="Amin A."/>
            <person name="Ahmed I."/>
            <person name="Khalid N."/>
            <person name="Schumann P."/>
            <person name="Busse H.J."/>
            <person name="Khan I.U."/>
            <person name="Li S."/>
            <person name="Li W.J."/>
        </authorList>
    </citation>
    <scope>NUCLEOTIDE SEQUENCE [LARGE SCALE GENOMIC DNA]</scope>
    <source>
        <strain evidence="1 2">NCCP-1664</strain>
    </source>
</reference>
<organism evidence="1 2">
    <name type="scientific">Zafaria cholistanensis</name>
    <dbReference type="NCBI Taxonomy" id="1682741"/>
    <lineage>
        <taxon>Bacteria</taxon>
        <taxon>Bacillati</taxon>
        <taxon>Actinomycetota</taxon>
        <taxon>Actinomycetes</taxon>
        <taxon>Micrococcales</taxon>
        <taxon>Micrococcaceae</taxon>
        <taxon>Zafaria</taxon>
    </lineage>
</organism>
<comment type="caution">
    <text evidence="1">The sequence shown here is derived from an EMBL/GenBank/DDBJ whole genome shotgun (WGS) entry which is preliminary data.</text>
</comment>
<accession>A0A5A7NLM0</accession>
<gene>
    <name evidence="1" type="ORF">NCCP1664_01770</name>
</gene>